<evidence type="ECO:0000256" key="2">
    <source>
        <dbReference type="ARBA" id="ARBA00022692"/>
    </source>
</evidence>
<evidence type="ECO:0000256" key="3">
    <source>
        <dbReference type="ARBA" id="ARBA00022989"/>
    </source>
</evidence>
<feature type="signal peptide" evidence="6">
    <location>
        <begin position="1"/>
        <end position="25"/>
    </location>
</feature>
<comment type="subcellular location">
    <subcellularLocation>
        <location evidence="1">Membrane</location>
        <topology evidence="1">Single-pass membrane protein</topology>
    </subcellularLocation>
</comment>
<dbReference type="PANTHER" id="PTHR47038:SF1">
    <property type="entry name" value="BAG-ASSOCIATED GRAM PROTEIN 1"/>
    <property type="match status" value="1"/>
</dbReference>
<evidence type="ECO:0000259" key="7">
    <source>
        <dbReference type="PROSITE" id="PS51778"/>
    </source>
</evidence>
<feature type="compositionally biased region" description="Acidic residues" evidence="5">
    <location>
        <begin position="279"/>
        <end position="312"/>
    </location>
</feature>
<dbReference type="Pfam" id="PF02893">
    <property type="entry name" value="GRAM"/>
    <property type="match status" value="1"/>
</dbReference>
<sequence length="552" mass="61363">MITIQSLNDLVLLLLGMLIGSMCTAAYMRATAQVKEAAESPRTPTGATAQPQPPESPRKNRKKAKAHSPWFKENEFEDRVTRSASTGGAITRPRCSTSFQELTPQDRAQGMINTMMQHYTHYRHRTDAETQTYLKLFSLAPDGGEKLVKSFFGALKRTVLHAGRLYISSEHLAFRASSFGSKMSFLTTWHNVAHVRECMVEGVNAGIEIIFHSKLILRHNGPIRSKKYEEYSYLKMAWFKNSKHVFHILTYILQFCRSEKGEPLQRRRFTTALTRGEGEAEMIADDMDEEPDDLESEEAESDKAEEEEEEGGEAGAEALAGSALATVLDGAPETREKILDVEAAVPLDFVKEMIRSADTTSGFGKLYIAARKISKLAVGEWEDEFQGSHVCGQVRAVSCTVKLPTNPMLPASSRQTIVHHLKAAESDLLLLERTVITHDIPYGDRFQVEDVWAFRQLGLEALHVVCHAGTHFRRGCMLKSTLHKNCLESSRAMANELVAVLVQSYKESKNGQEKLAANAGAVIRNDETVGSDKSTLMAAVNPDKGHDVECES</sequence>
<gene>
    <name evidence="8" type="ORF">CYMTET_41826</name>
</gene>
<feature type="compositionally biased region" description="Low complexity" evidence="5">
    <location>
        <begin position="41"/>
        <end position="50"/>
    </location>
</feature>
<evidence type="ECO:0000256" key="4">
    <source>
        <dbReference type="ARBA" id="ARBA00023136"/>
    </source>
</evidence>
<feature type="compositionally biased region" description="Polar residues" evidence="5">
    <location>
        <begin position="82"/>
        <end position="92"/>
    </location>
</feature>
<keyword evidence="6" id="KW-0732">Signal</keyword>
<dbReference type="PANTHER" id="PTHR47038">
    <property type="entry name" value="BAG-ASSOCIATED GRAM PROTEIN 1"/>
    <property type="match status" value="1"/>
</dbReference>
<dbReference type="PROSITE" id="PS51778">
    <property type="entry name" value="VAST"/>
    <property type="match status" value="1"/>
</dbReference>
<dbReference type="SMART" id="SM00568">
    <property type="entry name" value="GRAM"/>
    <property type="match status" value="1"/>
</dbReference>
<reference evidence="8 9" key="1">
    <citation type="journal article" date="2015" name="Genome Biol. Evol.">
        <title>Comparative Genomics of a Bacterivorous Green Alga Reveals Evolutionary Causalities and Consequences of Phago-Mixotrophic Mode of Nutrition.</title>
        <authorList>
            <person name="Burns J.A."/>
            <person name="Paasch A."/>
            <person name="Narechania A."/>
            <person name="Kim E."/>
        </authorList>
    </citation>
    <scope>NUCLEOTIDE SEQUENCE [LARGE SCALE GENOMIC DNA]</scope>
    <source>
        <strain evidence="8 9">PLY_AMNH</strain>
    </source>
</reference>
<keyword evidence="9" id="KW-1185">Reference proteome</keyword>
<dbReference type="AlphaFoldDB" id="A0AAE0C5F0"/>
<dbReference type="Proteomes" id="UP001190700">
    <property type="component" value="Unassembled WGS sequence"/>
</dbReference>
<keyword evidence="3" id="KW-1133">Transmembrane helix</keyword>
<evidence type="ECO:0000256" key="5">
    <source>
        <dbReference type="SAM" id="MobiDB-lite"/>
    </source>
</evidence>
<keyword evidence="2" id="KW-0812">Transmembrane</keyword>
<dbReference type="Pfam" id="PF16016">
    <property type="entry name" value="VASt"/>
    <property type="match status" value="1"/>
</dbReference>
<dbReference type="GO" id="GO:0016020">
    <property type="term" value="C:membrane"/>
    <property type="evidence" value="ECO:0007669"/>
    <property type="project" value="UniProtKB-SubCell"/>
</dbReference>
<accession>A0AAE0C5F0</accession>
<feature type="region of interest" description="Disordered" evidence="5">
    <location>
        <begin position="37"/>
        <end position="92"/>
    </location>
</feature>
<name>A0AAE0C5F0_9CHLO</name>
<keyword evidence="4" id="KW-0472">Membrane</keyword>
<proteinExistence type="predicted"/>
<dbReference type="InterPro" id="IPR004182">
    <property type="entry name" value="GRAM"/>
</dbReference>
<dbReference type="InterPro" id="IPR011993">
    <property type="entry name" value="PH-like_dom_sf"/>
</dbReference>
<evidence type="ECO:0000256" key="6">
    <source>
        <dbReference type="SAM" id="SignalP"/>
    </source>
</evidence>
<feature type="chain" id="PRO_5042239762" description="VASt domain-containing protein" evidence="6">
    <location>
        <begin position="26"/>
        <end position="552"/>
    </location>
</feature>
<feature type="domain" description="VASt" evidence="7">
    <location>
        <begin position="334"/>
        <end position="505"/>
    </location>
</feature>
<dbReference type="EMBL" id="LGRX02027840">
    <property type="protein sequence ID" value="KAK3248717.1"/>
    <property type="molecule type" value="Genomic_DNA"/>
</dbReference>
<dbReference type="Gene3D" id="2.30.29.30">
    <property type="entry name" value="Pleckstrin-homology domain (PH domain)/Phosphotyrosine-binding domain (PTB)"/>
    <property type="match status" value="1"/>
</dbReference>
<feature type="compositionally biased region" description="Basic and acidic residues" evidence="5">
    <location>
        <begin position="70"/>
        <end position="81"/>
    </location>
</feature>
<feature type="region of interest" description="Disordered" evidence="5">
    <location>
        <begin position="279"/>
        <end position="316"/>
    </location>
</feature>
<comment type="caution">
    <text evidence="8">The sequence shown here is derived from an EMBL/GenBank/DDBJ whole genome shotgun (WGS) entry which is preliminary data.</text>
</comment>
<dbReference type="InterPro" id="IPR031968">
    <property type="entry name" value="VASt"/>
</dbReference>
<evidence type="ECO:0000256" key="1">
    <source>
        <dbReference type="ARBA" id="ARBA00004167"/>
    </source>
</evidence>
<evidence type="ECO:0000313" key="9">
    <source>
        <dbReference type="Proteomes" id="UP001190700"/>
    </source>
</evidence>
<organism evidence="8 9">
    <name type="scientific">Cymbomonas tetramitiformis</name>
    <dbReference type="NCBI Taxonomy" id="36881"/>
    <lineage>
        <taxon>Eukaryota</taxon>
        <taxon>Viridiplantae</taxon>
        <taxon>Chlorophyta</taxon>
        <taxon>Pyramimonadophyceae</taxon>
        <taxon>Pyramimonadales</taxon>
        <taxon>Pyramimonadaceae</taxon>
        <taxon>Cymbomonas</taxon>
    </lineage>
</organism>
<protein>
    <recommendedName>
        <fullName evidence="7">VASt domain-containing protein</fullName>
    </recommendedName>
</protein>
<evidence type="ECO:0000313" key="8">
    <source>
        <dbReference type="EMBL" id="KAK3248717.1"/>
    </source>
</evidence>
<dbReference type="InterPro" id="IPR044655">
    <property type="entry name" value="BAGP1-like"/>
</dbReference>